<proteinExistence type="predicted"/>
<accession>A0A4Y2F830</accession>
<reference evidence="1 2" key="1">
    <citation type="journal article" date="2019" name="Sci. Rep.">
        <title>Orb-weaving spider Araneus ventricosus genome elucidates the spidroin gene catalogue.</title>
        <authorList>
            <person name="Kono N."/>
            <person name="Nakamura H."/>
            <person name="Ohtoshi R."/>
            <person name="Moran D.A.P."/>
            <person name="Shinohara A."/>
            <person name="Yoshida Y."/>
            <person name="Fujiwara M."/>
            <person name="Mori M."/>
            <person name="Tomita M."/>
            <person name="Arakawa K."/>
        </authorList>
    </citation>
    <scope>NUCLEOTIDE SEQUENCE [LARGE SCALE GENOMIC DNA]</scope>
</reference>
<gene>
    <name evidence="1" type="ORF">AVEN_46015_1</name>
</gene>
<dbReference type="AlphaFoldDB" id="A0A4Y2F830"/>
<dbReference type="EMBL" id="BGPR01000813">
    <property type="protein sequence ID" value="GBM36539.1"/>
    <property type="molecule type" value="Genomic_DNA"/>
</dbReference>
<keyword evidence="2" id="KW-1185">Reference proteome</keyword>
<protein>
    <submittedName>
        <fullName evidence="1">Uncharacterized protein</fullName>
    </submittedName>
</protein>
<comment type="caution">
    <text evidence="1">The sequence shown here is derived from an EMBL/GenBank/DDBJ whole genome shotgun (WGS) entry which is preliminary data.</text>
</comment>
<organism evidence="1 2">
    <name type="scientific">Araneus ventricosus</name>
    <name type="common">Orbweaver spider</name>
    <name type="synonym">Epeira ventricosa</name>
    <dbReference type="NCBI Taxonomy" id="182803"/>
    <lineage>
        <taxon>Eukaryota</taxon>
        <taxon>Metazoa</taxon>
        <taxon>Ecdysozoa</taxon>
        <taxon>Arthropoda</taxon>
        <taxon>Chelicerata</taxon>
        <taxon>Arachnida</taxon>
        <taxon>Araneae</taxon>
        <taxon>Araneomorphae</taxon>
        <taxon>Entelegynae</taxon>
        <taxon>Araneoidea</taxon>
        <taxon>Araneidae</taxon>
        <taxon>Araneus</taxon>
    </lineage>
</organism>
<dbReference type="Proteomes" id="UP000499080">
    <property type="component" value="Unassembled WGS sequence"/>
</dbReference>
<name>A0A4Y2F830_ARAVE</name>
<evidence type="ECO:0000313" key="2">
    <source>
        <dbReference type="Proteomes" id="UP000499080"/>
    </source>
</evidence>
<sequence>MLRSNGLYFHRFRPRFALFPAVGTGRIDVARGLVSASVVSRGVAVNSSRIKESDGAIVSVHSSAAEIFAKPRAVGTARMFEFHRPWTTSANLVRLEVQPSHMPLEQGFRGKISVFMYVDSIRVSTELGGSRLSYTQDARKCHL</sequence>
<evidence type="ECO:0000313" key="1">
    <source>
        <dbReference type="EMBL" id="GBM36539.1"/>
    </source>
</evidence>